<protein>
    <recommendedName>
        <fullName evidence="3">Maturase K</fullName>
    </recommendedName>
</protein>
<accession>A0ABD6EAR3</accession>
<proteinExistence type="predicted"/>
<evidence type="ECO:0008006" key="3">
    <source>
        <dbReference type="Google" id="ProtNLM"/>
    </source>
</evidence>
<dbReference type="EMBL" id="JBGFUD010002083">
    <property type="protein sequence ID" value="MFH4977138.1"/>
    <property type="molecule type" value="Genomic_DNA"/>
</dbReference>
<name>A0ABD6EAR3_9BILA</name>
<dbReference type="AlphaFoldDB" id="A0ABD6EAR3"/>
<keyword evidence="2" id="KW-1185">Reference proteome</keyword>
<dbReference type="Proteomes" id="UP001608902">
    <property type="component" value="Unassembled WGS sequence"/>
</dbReference>
<evidence type="ECO:0000313" key="1">
    <source>
        <dbReference type="EMBL" id="MFH4977138.1"/>
    </source>
</evidence>
<reference evidence="1 2" key="1">
    <citation type="submission" date="2024-08" db="EMBL/GenBank/DDBJ databases">
        <title>Gnathostoma spinigerum genome.</title>
        <authorList>
            <person name="Gonzalez-Bertolin B."/>
            <person name="Monzon S."/>
            <person name="Zaballos A."/>
            <person name="Jimenez P."/>
            <person name="Dekumyoy P."/>
            <person name="Varona S."/>
            <person name="Cuesta I."/>
            <person name="Sumanam S."/>
            <person name="Adisakwattana P."/>
            <person name="Gasser R.B."/>
            <person name="Hernandez-Gonzalez A."/>
            <person name="Young N.D."/>
            <person name="Perteguer M.J."/>
        </authorList>
    </citation>
    <scope>NUCLEOTIDE SEQUENCE [LARGE SCALE GENOMIC DNA]</scope>
    <source>
        <strain evidence="1">AL3</strain>
        <tissue evidence="1">Liver</tissue>
    </source>
</reference>
<comment type="caution">
    <text evidence="1">The sequence shown here is derived from an EMBL/GenBank/DDBJ whole genome shotgun (WGS) entry which is preliminary data.</text>
</comment>
<evidence type="ECO:0000313" key="2">
    <source>
        <dbReference type="Proteomes" id="UP001608902"/>
    </source>
</evidence>
<gene>
    <name evidence="1" type="ORF">AB6A40_003847</name>
</gene>
<sequence length="224" mass="25835">MKSAITKYDRKTLLEIMRKCSGRNSSLGVDFVNDLIDLGIFQGSLDNETIFQYRSFFELPRLQTKRRVVAIVREPVFAITIERVRRKLLMAASLRESADDSNCIYDEVVGTSCKPWLSYPSSTTDSSSTSDRFIRKFHGLNISCPHGVESKLDDLSYNHTVLALDRLAIRPENEDDSRNVLRYGIVNSRKRLAEFDRKQNLKRLRLKLHLLPNPWIKPLLESQS</sequence>
<organism evidence="1 2">
    <name type="scientific">Gnathostoma spinigerum</name>
    <dbReference type="NCBI Taxonomy" id="75299"/>
    <lineage>
        <taxon>Eukaryota</taxon>
        <taxon>Metazoa</taxon>
        <taxon>Ecdysozoa</taxon>
        <taxon>Nematoda</taxon>
        <taxon>Chromadorea</taxon>
        <taxon>Rhabditida</taxon>
        <taxon>Spirurina</taxon>
        <taxon>Gnathostomatomorpha</taxon>
        <taxon>Gnathostomatoidea</taxon>
        <taxon>Gnathostomatidae</taxon>
        <taxon>Gnathostoma</taxon>
    </lineage>
</organism>